<accession>A0A0P9D7A2</accession>
<dbReference type="Gene3D" id="3.40.630.30">
    <property type="match status" value="1"/>
</dbReference>
<evidence type="ECO:0000313" key="1">
    <source>
        <dbReference type="EMBL" id="KPV48454.1"/>
    </source>
</evidence>
<keyword evidence="2" id="KW-1185">Reference proteome</keyword>
<name>A0A0P9D7A2_9CHLR</name>
<gene>
    <name evidence="1" type="ORF">SE17_38000</name>
</gene>
<dbReference type="Proteomes" id="UP000050509">
    <property type="component" value="Unassembled WGS sequence"/>
</dbReference>
<evidence type="ECO:0008006" key="3">
    <source>
        <dbReference type="Google" id="ProtNLM"/>
    </source>
</evidence>
<proteinExistence type="predicted"/>
<evidence type="ECO:0000313" key="2">
    <source>
        <dbReference type="Proteomes" id="UP000050509"/>
    </source>
</evidence>
<organism evidence="1 2">
    <name type="scientific">Kouleothrix aurantiaca</name>
    <dbReference type="NCBI Taxonomy" id="186479"/>
    <lineage>
        <taxon>Bacteria</taxon>
        <taxon>Bacillati</taxon>
        <taxon>Chloroflexota</taxon>
        <taxon>Chloroflexia</taxon>
        <taxon>Chloroflexales</taxon>
        <taxon>Roseiflexineae</taxon>
        <taxon>Roseiflexaceae</taxon>
        <taxon>Kouleothrix</taxon>
    </lineage>
</organism>
<dbReference type="AlphaFoldDB" id="A0A0P9D7A2"/>
<feature type="non-terminal residue" evidence="1">
    <location>
        <position position="87"/>
    </location>
</feature>
<protein>
    <recommendedName>
        <fullName evidence="3">N-acetyltransferase domain-containing protein</fullName>
    </recommendedName>
</protein>
<dbReference type="EMBL" id="LJCR01002642">
    <property type="protein sequence ID" value="KPV48454.1"/>
    <property type="molecule type" value="Genomic_DNA"/>
</dbReference>
<comment type="caution">
    <text evidence="1">The sequence shown here is derived from an EMBL/GenBank/DDBJ whole genome shotgun (WGS) entry which is preliminary data.</text>
</comment>
<reference evidence="1 2" key="1">
    <citation type="submission" date="2015-09" db="EMBL/GenBank/DDBJ databases">
        <title>Draft genome sequence of Kouleothrix aurantiaca JCM 19913.</title>
        <authorList>
            <person name="Hemp J."/>
        </authorList>
    </citation>
    <scope>NUCLEOTIDE SEQUENCE [LARGE SCALE GENOMIC DNA]</scope>
    <source>
        <strain evidence="1 2">COM-B</strain>
    </source>
</reference>
<sequence length="87" mass="9229">MSKDISCETAHTGKKISPDCLPVIPSGSIHALAYRGAEIVGHAVATARWLQPAGQRPLRTAVIDAVATLQRQGIGSMRMHRLATAIT</sequence>